<evidence type="ECO:0000256" key="3">
    <source>
        <dbReference type="ARBA" id="ARBA00023015"/>
    </source>
</evidence>
<organism evidence="10 11">
    <name type="scientific">Cylindrobasidium torrendii FP15055 ss-10</name>
    <dbReference type="NCBI Taxonomy" id="1314674"/>
    <lineage>
        <taxon>Eukaryota</taxon>
        <taxon>Fungi</taxon>
        <taxon>Dikarya</taxon>
        <taxon>Basidiomycota</taxon>
        <taxon>Agaricomycotina</taxon>
        <taxon>Agaricomycetes</taxon>
        <taxon>Agaricomycetidae</taxon>
        <taxon>Agaricales</taxon>
        <taxon>Marasmiineae</taxon>
        <taxon>Physalacriaceae</taxon>
        <taxon>Cylindrobasidium</taxon>
    </lineage>
</organism>
<evidence type="ECO:0000256" key="8">
    <source>
        <dbReference type="SAM" id="MobiDB-lite"/>
    </source>
</evidence>
<evidence type="ECO:0000256" key="7">
    <source>
        <dbReference type="RuleBase" id="RU361124"/>
    </source>
</evidence>
<dbReference type="InterPro" id="IPR024943">
    <property type="entry name" value="Enhancer_polycomb"/>
</dbReference>
<dbReference type="GO" id="GO:0035267">
    <property type="term" value="C:NuA4 histone acetyltransferase complex"/>
    <property type="evidence" value="ECO:0007669"/>
    <property type="project" value="InterPro"/>
</dbReference>
<feature type="region of interest" description="Disordered" evidence="8">
    <location>
        <begin position="761"/>
        <end position="823"/>
    </location>
</feature>
<dbReference type="GO" id="GO:0006357">
    <property type="term" value="P:regulation of transcription by RNA polymerase II"/>
    <property type="evidence" value="ECO:0007669"/>
    <property type="project" value="InterPro"/>
</dbReference>
<proteinExistence type="inferred from homology"/>
<comment type="function">
    <text evidence="6">Component of the NuA4 histone acetyltransferase complex which is involved in transcriptional activation of selected genes principally by acetylation of nucleosomal histone H4 and H2A. The NuA4 complex is also involved in DNA repair. Involved in gene silencing by neighboring heterochromatin, blockage of the silencing spreading along the chromosome, and required for cell cycle progression through G2/M.</text>
</comment>
<dbReference type="AlphaFoldDB" id="A0A0D7AYX4"/>
<gene>
    <name evidence="10" type="ORF">CYLTODRAFT_137134</name>
</gene>
<keyword evidence="3 7" id="KW-0805">Transcription regulation</keyword>
<feature type="region of interest" description="Disordered" evidence="8">
    <location>
        <begin position="384"/>
        <end position="411"/>
    </location>
</feature>
<evidence type="ECO:0000313" key="10">
    <source>
        <dbReference type="EMBL" id="KIY63417.1"/>
    </source>
</evidence>
<accession>A0A0D7AYX4</accession>
<evidence type="ECO:0000313" key="11">
    <source>
        <dbReference type="Proteomes" id="UP000054007"/>
    </source>
</evidence>
<dbReference type="OrthoDB" id="435275at2759"/>
<dbReference type="EMBL" id="KN880697">
    <property type="protein sequence ID" value="KIY63417.1"/>
    <property type="molecule type" value="Genomic_DNA"/>
</dbReference>
<feature type="region of interest" description="Disordered" evidence="8">
    <location>
        <begin position="659"/>
        <end position="679"/>
    </location>
</feature>
<name>A0A0D7AYX4_9AGAR</name>
<keyword evidence="4 7" id="KW-0804">Transcription</keyword>
<feature type="compositionally biased region" description="Low complexity" evidence="8">
    <location>
        <begin position="795"/>
        <end position="805"/>
    </location>
</feature>
<sequence length="823" mass="91793">MARPHNASTLRNRNRVTTKTRLRIAFGDVQVDEHIPDEGDKDAHNYGLDADDSKELHISQILSARQISQKGTKEAPQSYIPTPESAVVEGYEKRHPQRKWRDPATYVTHSETVDEAWVCGLADGCTYFMDERDKAWLDKNNEDARGEGTSAAAGVSPHRLSPRSAKTKGKEPEASPAVVMDENAFELAMGLFELATHREAEFLHHGFQGADSIPPFSTYQTLFGNPLRPEYFSRCVVPTKLPTPALLLQIGRAIYPHWRQRRAERNGVRIISQLNFDEADTQNESYVCFRRREMKATRKTRGQQANMAERLQSLQRALEEPLRLAQLVMRRENLKRANNDITCASWTRRLAMLEFIRRDPTLAEKGDEELLVDREAAVVRKPEARKEYTPKIDAPAPTPPQLPPLMRPSDRTRRINVNIETACARRKEKDRQWDDALETPFIPPFAAPTSSLFKIMSPSSPSSSVPSQDDEPEWRLHRNAQPAVRIRCARGGRYFMDRRDACPPLKRRRLGLDGNDDSDTLERIAERYRFDQEDAPAVGTGGWEEQERQLENDYTTRAMIGTLRIHGDWETRLLKDTSVPKALPDGSVEMVQPFPIVTTPPVRRAPNNNGMMISQAAQQAQASAAAGSQVPVANGAPISMQMKMSERPMRISSNGGMRTPVSGLQSPPSSVSPPHSAAQFATPTVNGAANGTRAALTMPHVDANAMNIQQTSPSQGQTDTIMNVGYISRSNSQDALSQSSTQLSMQQLQTVKHIMKMQSVRHPPQWSPPSRPGTGFDGAVNVPASPPNGHTPRRMMMSPHMQHQNPPMPQASPAPIMAPGQGY</sequence>
<feature type="domain" description="Enhancer of polycomb-like N-terminal" evidence="9">
    <location>
        <begin position="13"/>
        <end position="193"/>
    </location>
</feature>
<dbReference type="PANTHER" id="PTHR14898">
    <property type="entry name" value="ENHANCER OF POLYCOMB"/>
    <property type="match status" value="1"/>
</dbReference>
<keyword evidence="5 7" id="KW-0539">Nucleus</keyword>
<dbReference type="Pfam" id="PF10513">
    <property type="entry name" value="EPL1"/>
    <property type="match status" value="1"/>
</dbReference>
<reference evidence="10 11" key="1">
    <citation type="journal article" date="2015" name="Fungal Genet. Biol.">
        <title>Evolution of novel wood decay mechanisms in Agaricales revealed by the genome sequences of Fistulina hepatica and Cylindrobasidium torrendii.</title>
        <authorList>
            <person name="Floudas D."/>
            <person name="Held B.W."/>
            <person name="Riley R."/>
            <person name="Nagy L.G."/>
            <person name="Koehler G."/>
            <person name="Ransdell A.S."/>
            <person name="Younus H."/>
            <person name="Chow J."/>
            <person name="Chiniquy J."/>
            <person name="Lipzen A."/>
            <person name="Tritt A."/>
            <person name="Sun H."/>
            <person name="Haridas S."/>
            <person name="LaButti K."/>
            <person name="Ohm R.A."/>
            <person name="Kues U."/>
            <person name="Blanchette R.A."/>
            <person name="Grigoriev I.V."/>
            <person name="Minto R.E."/>
            <person name="Hibbett D.S."/>
        </authorList>
    </citation>
    <scope>NUCLEOTIDE SEQUENCE [LARGE SCALE GENOMIC DNA]</scope>
    <source>
        <strain evidence="10 11">FP15055 ss-10</strain>
    </source>
</reference>
<feature type="region of interest" description="Disordered" evidence="8">
    <location>
        <begin position="453"/>
        <end position="474"/>
    </location>
</feature>
<feature type="compositionally biased region" description="Low complexity" evidence="8">
    <location>
        <begin position="457"/>
        <end position="467"/>
    </location>
</feature>
<feature type="compositionally biased region" description="Low complexity" evidence="8">
    <location>
        <begin position="660"/>
        <end position="676"/>
    </location>
</feature>
<dbReference type="GO" id="GO:0005634">
    <property type="term" value="C:nucleus"/>
    <property type="evidence" value="ECO:0007669"/>
    <property type="project" value="UniProtKB-SubCell"/>
</dbReference>
<evidence type="ECO:0000256" key="2">
    <source>
        <dbReference type="ARBA" id="ARBA00008035"/>
    </source>
</evidence>
<dbReference type="Proteomes" id="UP000054007">
    <property type="component" value="Unassembled WGS sequence"/>
</dbReference>
<evidence type="ECO:0000256" key="5">
    <source>
        <dbReference type="ARBA" id="ARBA00023242"/>
    </source>
</evidence>
<evidence type="ECO:0000256" key="6">
    <source>
        <dbReference type="ARBA" id="ARBA00025513"/>
    </source>
</evidence>
<comment type="subcellular location">
    <subcellularLocation>
        <location evidence="1 7">Nucleus</location>
    </subcellularLocation>
</comment>
<evidence type="ECO:0000256" key="4">
    <source>
        <dbReference type="ARBA" id="ARBA00023163"/>
    </source>
</evidence>
<keyword evidence="11" id="KW-1185">Reference proteome</keyword>
<feature type="compositionally biased region" description="Pro residues" evidence="8">
    <location>
        <begin position="396"/>
        <end position="406"/>
    </location>
</feature>
<dbReference type="STRING" id="1314674.A0A0D7AYX4"/>
<evidence type="ECO:0000256" key="1">
    <source>
        <dbReference type="ARBA" id="ARBA00004123"/>
    </source>
</evidence>
<dbReference type="InterPro" id="IPR019542">
    <property type="entry name" value="Enhancer_polycomb-like_N"/>
</dbReference>
<evidence type="ECO:0000259" key="9">
    <source>
        <dbReference type="Pfam" id="PF10513"/>
    </source>
</evidence>
<feature type="region of interest" description="Disordered" evidence="8">
    <location>
        <begin position="141"/>
        <end position="175"/>
    </location>
</feature>
<protein>
    <recommendedName>
        <fullName evidence="7">Enhancer of polycomb-like protein</fullName>
    </recommendedName>
</protein>
<comment type="similarity">
    <text evidence="2 7">Belongs to the enhancer of polycomb family.</text>
</comment>